<dbReference type="EMBL" id="AP026382">
    <property type="protein sequence ID" value="BDN97330.1"/>
    <property type="molecule type" value="Genomic_DNA"/>
</dbReference>
<gene>
    <name evidence="1" type="ORF">KAM621c_24350</name>
</gene>
<evidence type="ECO:0008006" key="3">
    <source>
        <dbReference type="Google" id="ProtNLM"/>
    </source>
</evidence>
<evidence type="ECO:0000313" key="2">
    <source>
        <dbReference type="Proteomes" id="UP001058317"/>
    </source>
</evidence>
<dbReference type="RefSeq" id="WP_412096600.1">
    <property type="nucleotide sequence ID" value="NZ_AP026382.1"/>
</dbReference>
<sequence length="157" mass="16904">MNLTNEQIQALSAILRAMAFNYEAGHRWDHLDKDAVTQAADVIESLLAKTDTDKALIAEMGTVNELFLRAKALMYQSGGSPIENALNPIDAWLYDAESAELEARTLTVKLPPNVDASNVPFAAHTWNAYRMEAIKALESACAAAGITLVVGGEDAQG</sequence>
<dbReference type="Proteomes" id="UP001058317">
    <property type="component" value="Chromosome"/>
</dbReference>
<accession>A0AAD1P2K3</accession>
<proteinExistence type="predicted"/>
<organism evidence="1 2">
    <name type="scientific">Citrobacter braakii</name>
    <dbReference type="NCBI Taxonomy" id="57706"/>
    <lineage>
        <taxon>Bacteria</taxon>
        <taxon>Pseudomonadati</taxon>
        <taxon>Pseudomonadota</taxon>
        <taxon>Gammaproteobacteria</taxon>
        <taxon>Enterobacterales</taxon>
        <taxon>Enterobacteriaceae</taxon>
        <taxon>Citrobacter</taxon>
        <taxon>Citrobacter freundii complex</taxon>
    </lineage>
</organism>
<reference evidence="1" key="1">
    <citation type="submission" date="2022-07" db="EMBL/GenBank/DDBJ databases">
        <title>Complete genome sequence of carbapenem-resistant Citrobacter spp. in Japan.</title>
        <authorList>
            <person name="Maehana S."/>
            <person name="Suzuki M."/>
            <person name="Kitasato H."/>
        </authorList>
    </citation>
    <scope>NUCLEOTIDE SEQUENCE</scope>
    <source>
        <strain evidence="1">KAM621</strain>
    </source>
</reference>
<evidence type="ECO:0000313" key="1">
    <source>
        <dbReference type="EMBL" id="BDN97330.1"/>
    </source>
</evidence>
<name>A0AAD1P2K3_CITBR</name>
<dbReference type="AlphaFoldDB" id="A0AAD1P2K3"/>
<protein>
    <recommendedName>
        <fullName evidence="3">Ead/Ea22-like family protein</fullName>
    </recommendedName>
</protein>